<dbReference type="Proteomes" id="UP000009286">
    <property type="component" value="Chromosome"/>
</dbReference>
<sequence length="46" mass="5136">MEGAPMRFKICSDSFDFVHWMICTPSTMRPPANDNNGLAVMAGLKF</sequence>
<protein>
    <submittedName>
        <fullName evidence="1">Uncharacterized protein</fullName>
    </submittedName>
</protein>
<name>G2KMZ1_MICAA</name>
<accession>G2KMZ1</accession>
<keyword evidence="2" id="KW-1185">Reference proteome</keyword>
<evidence type="ECO:0000313" key="1">
    <source>
        <dbReference type="EMBL" id="AEP08923.1"/>
    </source>
</evidence>
<dbReference type="KEGG" id="mai:MICA_586"/>
<dbReference type="AlphaFoldDB" id="G2KMZ1"/>
<evidence type="ECO:0000313" key="2">
    <source>
        <dbReference type="Proteomes" id="UP000009286"/>
    </source>
</evidence>
<dbReference type="STRING" id="856793.MICA_586"/>
<gene>
    <name evidence="1" type="ordered locus">MICA_586</name>
</gene>
<dbReference type="EMBL" id="CP002382">
    <property type="protein sequence ID" value="AEP08923.1"/>
    <property type="molecule type" value="Genomic_DNA"/>
</dbReference>
<proteinExistence type="predicted"/>
<organism evidence="1 2">
    <name type="scientific">Micavibrio aeruginosavorus (strain ARL-13)</name>
    <dbReference type="NCBI Taxonomy" id="856793"/>
    <lineage>
        <taxon>Bacteria</taxon>
        <taxon>Pseudomonadati</taxon>
        <taxon>Bdellovibrionota</taxon>
        <taxon>Bdellovibrionia</taxon>
        <taxon>Bdellovibrionales</taxon>
        <taxon>Pseudobdellovibrionaceae</taxon>
        <taxon>Micavibrio</taxon>
    </lineage>
</organism>
<reference evidence="1 2" key="1">
    <citation type="journal article" date="2011" name="BMC Genomics">
        <title>Genomic insights into an obligate epibiotic bacterial predator: Micavibrio aeruginosavorus ARL-13.</title>
        <authorList>
            <person name="Wang Z."/>
            <person name="Kadouri D."/>
            <person name="Wu M."/>
        </authorList>
    </citation>
    <scope>NUCLEOTIDE SEQUENCE [LARGE SCALE GENOMIC DNA]</scope>
    <source>
        <strain evidence="1 2">ARL-13</strain>
    </source>
</reference>
<dbReference type="HOGENOM" id="CLU_3185765_0_0_5"/>